<protein>
    <submittedName>
        <fullName evidence="12">Cytochrome P450</fullName>
    </submittedName>
</protein>
<keyword evidence="11" id="KW-0732">Signal</keyword>
<keyword evidence="7 9" id="KW-0408">Iron</keyword>
<dbReference type="InterPro" id="IPR036396">
    <property type="entry name" value="Cyt_P450_sf"/>
</dbReference>
<evidence type="ECO:0000313" key="13">
    <source>
        <dbReference type="Proteomes" id="UP001190926"/>
    </source>
</evidence>
<dbReference type="GO" id="GO:0016705">
    <property type="term" value="F:oxidoreductase activity, acting on paired donors, with incorporation or reduction of molecular oxygen"/>
    <property type="evidence" value="ECO:0007669"/>
    <property type="project" value="InterPro"/>
</dbReference>
<evidence type="ECO:0000256" key="9">
    <source>
        <dbReference type="PIRSR" id="PIRSR602401-1"/>
    </source>
</evidence>
<evidence type="ECO:0000256" key="6">
    <source>
        <dbReference type="ARBA" id="ARBA00023002"/>
    </source>
</evidence>
<dbReference type="PANTHER" id="PTHR47955:SF15">
    <property type="entry name" value="CYTOCHROME P450 71A2-LIKE"/>
    <property type="match status" value="1"/>
</dbReference>
<evidence type="ECO:0000256" key="8">
    <source>
        <dbReference type="ARBA" id="ARBA00023033"/>
    </source>
</evidence>
<name>A0AAD4IRW3_PERFH</name>
<dbReference type="InterPro" id="IPR002401">
    <property type="entry name" value="Cyt_P450_E_grp-I"/>
</dbReference>
<evidence type="ECO:0000256" key="2">
    <source>
        <dbReference type="ARBA" id="ARBA00004167"/>
    </source>
</evidence>
<dbReference type="PRINTS" id="PR00385">
    <property type="entry name" value="P450"/>
</dbReference>
<dbReference type="PANTHER" id="PTHR47955">
    <property type="entry name" value="CYTOCHROME P450 FAMILY 71 PROTEIN"/>
    <property type="match status" value="1"/>
</dbReference>
<comment type="cofactor">
    <cofactor evidence="1 9">
        <name>heme</name>
        <dbReference type="ChEBI" id="CHEBI:30413"/>
    </cofactor>
</comment>
<keyword evidence="6 10" id="KW-0560">Oxidoreductase</keyword>
<evidence type="ECO:0000256" key="11">
    <source>
        <dbReference type="SAM" id="SignalP"/>
    </source>
</evidence>
<keyword evidence="13" id="KW-1185">Reference proteome</keyword>
<dbReference type="PROSITE" id="PS00086">
    <property type="entry name" value="CYTOCHROME_P450"/>
    <property type="match status" value="1"/>
</dbReference>
<evidence type="ECO:0000256" key="1">
    <source>
        <dbReference type="ARBA" id="ARBA00001971"/>
    </source>
</evidence>
<keyword evidence="4 9" id="KW-0349">Heme</keyword>
<dbReference type="GO" id="GO:0005506">
    <property type="term" value="F:iron ion binding"/>
    <property type="evidence" value="ECO:0007669"/>
    <property type="project" value="InterPro"/>
</dbReference>
<evidence type="ECO:0000256" key="10">
    <source>
        <dbReference type="RuleBase" id="RU000461"/>
    </source>
</evidence>
<reference evidence="12 13" key="1">
    <citation type="journal article" date="2021" name="Nat. Commun.">
        <title>Incipient diploidization of the medicinal plant Perilla within 10,000 years.</title>
        <authorList>
            <person name="Zhang Y."/>
            <person name="Shen Q."/>
            <person name="Leng L."/>
            <person name="Zhang D."/>
            <person name="Chen S."/>
            <person name="Shi Y."/>
            <person name="Ning Z."/>
            <person name="Chen S."/>
        </authorList>
    </citation>
    <scope>NUCLEOTIDE SEQUENCE [LARGE SCALE GENOMIC DNA]</scope>
    <source>
        <strain evidence="13">cv. PC099</strain>
    </source>
</reference>
<comment type="subcellular location">
    <subcellularLocation>
        <location evidence="2">Membrane</location>
        <topology evidence="2">Single-pass membrane protein</topology>
    </subcellularLocation>
</comment>
<dbReference type="GO" id="GO:0020037">
    <property type="term" value="F:heme binding"/>
    <property type="evidence" value="ECO:0007669"/>
    <property type="project" value="InterPro"/>
</dbReference>
<feature type="signal peptide" evidence="11">
    <location>
        <begin position="1"/>
        <end position="23"/>
    </location>
</feature>
<comment type="caution">
    <text evidence="12">The sequence shown here is derived from an EMBL/GenBank/DDBJ whole genome shotgun (WGS) entry which is preliminary data.</text>
</comment>
<keyword evidence="5 9" id="KW-0479">Metal-binding</keyword>
<accession>A0AAD4IRW3</accession>
<dbReference type="EMBL" id="SDAM02004302">
    <property type="protein sequence ID" value="KAH6820186.1"/>
    <property type="molecule type" value="Genomic_DNA"/>
</dbReference>
<evidence type="ECO:0000313" key="12">
    <source>
        <dbReference type="EMBL" id="KAH6820186.1"/>
    </source>
</evidence>
<keyword evidence="8 10" id="KW-0503">Monooxygenase</keyword>
<dbReference type="FunFam" id="1.10.630.10:FF:000011">
    <property type="entry name" value="Cytochrome P450 83B1"/>
    <property type="match status" value="1"/>
</dbReference>
<proteinExistence type="inferred from homology"/>
<sequence length="494" mass="55618">MLPFITFPILITLLLLWCTYKSAKNKRFPPSPPKLPILGNLHQLSSLPHQDLHAMAQKHGPLMLLHFGSVPVLIASSADAATEIMKTHDVTFASRPEYKAFKKLYYGGKDIAFSPYGEYWRQMKSIFVLQLLSNKRVQSFRSIREEETAIFMRKIGEFKGLVNLSEMFGEFTNDVICRSAFGSKFRESENRKELLRILEEFMALLGAICIGDFIPWLSWIDRVSGFDKKLDRASKAMDDFLENLVQERIEASESSDGLDKDGQNFVDIMLQIHDENKVGASITREDIKALLVDVLAGGTDTISTTLEWAMTELLRHPIVLEKLQNEVREIAEDNTNITDNDLVKMHYLKAVIKETLRYHPPLPLLVPRVASKDVTIKGYNILAGTVTMINAWTIGRDAATWDDAEKFRPERFLKSSIDFKGVDFEFIPFGAGRRGCPGITYAVAAMEFLLANLVQKFNWKLGNGAQGIDLDTIEAPGIAVHRANPLFAVATKSA</sequence>
<evidence type="ECO:0000256" key="7">
    <source>
        <dbReference type="ARBA" id="ARBA00023004"/>
    </source>
</evidence>
<feature type="chain" id="PRO_5042144184" evidence="11">
    <location>
        <begin position="24"/>
        <end position="494"/>
    </location>
</feature>
<comment type="similarity">
    <text evidence="3 10">Belongs to the cytochrome P450 family.</text>
</comment>
<organism evidence="12 13">
    <name type="scientific">Perilla frutescens var. hirtella</name>
    <name type="common">Perilla citriodora</name>
    <name type="synonym">Perilla setoyensis</name>
    <dbReference type="NCBI Taxonomy" id="608512"/>
    <lineage>
        <taxon>Eukaryota</taxon>
        <taxon>Viridiplantae</taxon>
        <taxon>Streptophyta</taxon>
        <taxon>Embryophyta</taxon>
        <taxon>Tracheophyta</taxon>
        <taxon>Spermatophyta</taxon>
        <taxon>Magnoliopsida</taxon>
        <taxon>eudicotyledons</taxon>
        <taxon>Gunneridae</taxon>
        <taxon>Pentapetalae</taxon>
        <taxon>asterids</taxon>
        <taxon>lamiids</taxon>
        <taxon>Lamiales</taxon>
        <taxon>Lamiaceae</taxon>
        <taxon>Nepetoideae</taxon>
        <taxon>Elsholtzieae</taxon>
        <taxon>Perilla</taxon>
    </lineage>
</organism>
<dbReference type="AlphaFoldDB" id="A0AAD4IRW3"/>
<evidence type="ECO:0000256" key="5">
    <source>
        <dbReference type="ARBA" id="ARBA00022723"/>
    </source>
</evidence>
<dbReference type="CDD" id="cd11072">
    <property type="entry name" value="CYP71-like"/>
    <property type="match status" value="1"/>
</dbReference>
<evidence type="ECO:0000256" key="4">
    <source>
        <dbReference type="ARBA" id="ARBA00022617"/>
    </source>
</evidence>
<dbReference type="Proteomes" id="UP001190926">
    <property type="component" value="Unassembled WGS sequence"/>
</dbReference>
<dbReference type="InterPro" id="IPR001128">
    <property type="entry name" value="Cyt_P450"/>
</dbReference>
<dbReference type="Gene3D" id="1.10.630.10">
    <property type="entry name" value="Cytochrome P450"/>
    <property type="match status" value="1"/>
</dbReference>
<dbReference type="Pfam" id="PF00067">
    <property type="entry name" value="p450"/>
    <property type="match status" value="1"/>
</dbReference>
<dbReference type="PRINTS" id="PR00463">
    <property type="entry name" value="EP450I"/>
</dbReference>
<dbReference type="GO" id="GO:0004497">
    <property type="term" value="F:monooxygenase activity"/>
    <property type="evidence" value="ECO:0007669"/>
    <property type="project" value="UniProtKB-KW"/>
</dbReference>
<dbReference type="GO" id="GO:0016020">
    <property type="term" value="C:membrane"/>
    <property type="evidence" value="ECO:0007669"/>
    <property type="project" value="UniProtKB-SubCell"/>
</dbReference>
<feature type="binding site" description="axial binding residue" evidence="9">
    <location>
        <position position="436"/>
    </location>
    <ligand>
        <name>heme</name>
        <dbReference type="ChEBI" id="CHEBI:30413"/>
    </ligand>
    <ligandPart>
        <name>Fe</name>
        <dbReference type="ChEBI" id="CHEBI:18248"/>
    </ligandPart>
</feature>
<gene>
    <name evidence="12" type="ORF">C2S53_011099</name>
</gene>
<dbReference type="SUPFAM" id="SSF48264">
    <property type="entry name" value="Cytochrome P450"/>
    <property type="match status" value="1"/>
</dbReference>
<dbReference type="InterPro" id="IPR017972">
    <property type="entry name" value="Cyt_P450_CS"/>
</dbReference>
<evidence type="ECO:0000256" key="3">
    <source>
        <dbReference type="ARBA" id="ARBA00010617"/>
    </source>
</evidence>